<accession>A0A0F9BCP8</accession>
<proteinExistence type="predicted"/>
<feature type="non-terminal residue" evidence="1">
    <location>
        <position position="32"/>
    </location>
</feature>
<gene>
    <name evidence="1" type="ORF">LCGC14_2464820</name>
</gene>
<evidence type="ECO:0000313" key="1">
    <source>
        <dbReference type="EMBL" id="KKL19500.1"/>
    </source>
</evidence>
<comment type="caution">
    <text evidence="1">The sequence shown here is derived from an EMBL/GenBank/DDBJ whole genome shotgun (WGS) entry which is preliminary data.</text>
</comment>
<protein>
    <submittedName>
        <fullName evidence="1">Uncharacterized protein</fullName>
    </submittedName>
</protein>
<dbReference type="AlphaFoldDB" id="A0A0F9BCP8"/>
<name>A0A0F9BCP8_9ZZZZ</name>
<organism evidence="1">
    <name type="scientific">marine sediment metagenome</name>
    <dbReference type="NCBI Taxonomy" id="412755"/>
    <lineage>
        <taxon>unclassified sequences</taxon>
        <taxon>metagenomes</taxon>
        <taxon>ecological metagenomes</taxon>
    </lineage>
</organism>
<reference evidence="1" key="1">
    <citation type="journal article" date="2015" name="Nature">
        <title>Complex archaea that bridge the gap between prokaryotes and eukaryotes.</title>
        <authorList>
            <person name="Spang A."/>
            <person name="Saw J.H."/>
            <person name="Jorgensen S.L."/>
            <person name="Zaremba-Niedzwiedzka K."/>
            <person name="Martijn J."/>
            <person name="Lind A.E."/>
            <person name="van Eijk R."/>
            <person name="Schleper C."/>
            <person name="Guy L."/>
            <person name="Ettema T.J."/>
        </authorList>
    </citation>
    <scope>NUCLEOTIDE SEQUENCE</scope>
</reference>
<dbReference type="EMBL" id="LAZR01038466">
    <property type="protein sequence ID" value="KKL19500.1"/>
    <property type="molecule type" value="Genomic_DNA"/>
</dbReference>
<sequence length="32" mass="4009">MFFIDIDLEPLRVRSYIKKIIIMIIFDILIYY</sequence>